<dbReference type="PANTHER" id="PTHR30426">
    <property type="entry name" value="4-HYDROXY-3-METHYLBUT-2-ENYL DIPHOSPHATE REDUCTASE"/>
    <property type="match status" value="1"/>
</dbReference>
<protein>
    <submittedName>
        <fullName evidence="6">4-hydroxy-3-methylbut-2-enyl diphosphate reductase IspH</fullName>
    </submittedName>
</protein>
<proteinExistence type="predicted"/>
<accession>A0A7W8B4S0</accession>
<evidence type="ECO:0000256" key="1">
    <source>
        <dbReference type="ARBA" id="ARBA00001966"/>
    </source>
</evidence>
<dbReference type="PANTHER" id="PTHR30426:SF0">
    <property type="entry name" value="4-HYDROXY-3-METHYLBUT-2-ENYL DIPHOSPHATE REDUCTASE"/>
    <property type="match status" value="1"/>
</dbReference>
<organism evidence="6 7">
    <name type="scientific">Streptomyces spectabilis</name>
    <dbReference type="NCBI Taxonomy" id="68270"/>
    <lineage>
        <taxon>Bacteria</taxon>
        <taxon>Bacillati</taxon>
        <taxon>Actinomycetota</taxon>
        <taxon>Actinomycetes</taxon>
        <taxon>Kitasatosporales</taxon>
        <taxon>Streptomycetaceae</taxon>
        <taxon>Streptomyces</taxon>
    </lineage>
</organism>
<keyword evidence="5" id="KW-0411">Iron-sulfur</keyword>
<dbReference type="Pfam" id="PF02401">
    <property type="entry name" value="LYTB"/>
    <property type="match status" value="1"/>
</dbReference>
<dbReference type="GO" id="GO:0019288">
    <property type="term" value="P:isopentenyl diphosphate biosynthetic process, methylerythritol 4-phosphate pathway"/>
    <property type="evidence" value="ECO:0007669"/>
    <property type="project" value="InterPro"/>
</dbReference>
<dbReference type="EMBL" id="JACHJD010000045">
    <property type="protein sequence ID" value="MBB5109892.1"/>
    <property type="molecule type" value="Genomic_DNA"/>
</dbReference>
<name>A0A7W8B4S0_STRST</name>
<gene>
    <name evidence="6" type="ORF">FHS40_009022</name>
</gene>
<keyword evidence="2" id="KW-0004">4Fe-4S</keyword>
<reference evidence="6 7" key="1">
    <citation type="submission" date="2020-08" db="EMBL/GenBank/DDBJ databases">
        <title>Genomic Encyclopedia of Type Strains, Phase III (KMG-III): the genomes of soil and plant-associated and newly described type strains.</title>
        <authorList>
            <person name="Whitman W."/>
        </authorList>
    </citation>
    <scope>NUCLEOTIDE SEQUENCE [LARGE SCALE GENOMIC DNA]</scope>
    <source>
        <strain evidence="6 7">CECT 3146</strain>
    </source>
</reference>
<dbReference type="Proteomes" id="UP000549009">
    <property type="component" value="Unassembled WGS sequence"/>
</dbReference>
<comment type="cofactor">
    <cofactor evidence="1">
        <name>[4Fe-4S] cluster</name>
        <dbReference type="ChEBI" id="CHEBI:49883"/>
    </cofactor>
</comment>
<sequence>MVFSAHGVAPTVRAEAAGLKLATTDATFPLVTKVHKEAVLCARDGYGILLIGHESHEEVIGTMPLKQACYSRGELANPYVITSPAIPSQGRRLQRIHVSLCP</sequence>
<dbReference type="GO" id="GO:0050992">
    <property type="term" value="P:dimethylallyl diphosphate biosynthetic process"/>
    <property type="evidence" value="ECO:0007669"/>
    <property type="project" value="InterPro"/>
</dbReference>
<keyword evidence="3" id="KW-0479">Metal-binding</keyword>
<evidence type="ECO:0000256" key="4">
    <source>
        <dbReference type="ARBA" id="ARBA00023004"/>
    </source>
</evidence>
<keyword evidence="7" id="KW-1185">Reference proteome</keyword>
<comment type="caution">
    <text evidence="6">The sequence shown here is derived from an EMBL/GenBank/DDBJ whole genome shotgun (WGS) entry which is preliminary data.</text>
</comment>
<dbReference type="GO" id="GO:0051745">
    <property type="term" value="F:4-hydroxy-3-methylbut-2-enyl diphosphate reductase activity"/>
    <property type="evidence" value="ECO:0007669"/>
    <property type="project" value="InterPro"/>
</dbReference>
<dbReference type="Gene3D" id="3.40.1010.20">
    <property type="entry name" value="4-hydroxy-3-methylbut-2-enyl diphosphate reductase, catalytic domain"/>
    <property type="match status" value="1"/>
</dbReference>
<evidence type="ECO:0000256" key="2">
    <source>
        <dbReference type="ARBA" id="ARBA00022485"/>
    </source>
</evidence>
<dbReference type="InterPro" id="IPR003451">
    <property type="entry name" value="LytB/IspH"/>
</dbReference>
<evidence type="ECO:0000313" key="6">
    <source>
        <dbReference type="EMBL" id="MBB5109892.1"/>
    </source>
</evidence>
<evidence type="ECO:0000256" key="5">
    <source>
        <dbReference type="ARBA" id="ARBA00023014"/>
    </source>
</evidence>
<evidence type="ECO:0000313" key="7">
    <source>
        <dbReference type="Proteomes" id="UP000549009"/>
    </source>
</evidence>
<dbReference type="GO" id="GO:0051539">
    <property type="term" value="F:4 iron, 4 sulfur cluster binding"/>
    <property type="evidence" value="ECO:0007669"/>
    <property type="project" value="UniProtKB-KW"/>
</dbReference>
<keyword evidence="4" id="KW-0408">Iron</keyword>
<dbReference type="GO" id="GO:0046872">
    <property type="term" value="F:metal ion binding"/>
    <property type="evidence" value="ECO:0007669"/>
    <property type="project" value="UniProtKB-KW"/>
</dbReference>
<evidence type="ECO:0000256" key="3">
    <source>
        <dbReference type="ARBA" id="ARBA00022723"/>
    </source>
</evidence>
<dbReference type="AlphaFoldDB" id="A0A7W8B4S0"/>